<dbReference type="InterPro" id="IPR029071">
    <property type="entry name" value="Ubiquitin-like_domsf"/>
</dbReference>
<dbReference type="GO" id="GO:0031468">
    <property type="term" value="P:nuclear membrane reassembly"/>
    <property type="evidence" value="ECO:0007669"/>
    <property type="project" value="TreeGrafter"/>
</dbReference>
<dbReference type="Pfam" id="PF00789">
    <property type="entry name" value="UBX"/>
    <property type="match status" value="1"/>
</dbReference>
<evidence type="ECO:0000256" key="1">
    <source>
        <dbReference type="SAM" id="MobiDB-lite"/>
    </source>
</evidence>
<feature type="domain" description="SEP" evidence="3">
    <location>
        <begin position="180"/>
        <end position="245"/>
    </location>
</feature>
<dbReference type="CDD" id="cd01770">
    <property type="entry name" value="UBX_UBXN2"/>
    <property type="match status" value="1"/>
</dbReference>
<dbReference type="GO" id="GO:0043161">
    <property type="term" value="P:proteasome-mediated ubiquitin-dependent protein catabolic process"/>
    <property type="evidence" value="ECO:0007669"/>
    <property type="project" value="TreeGrafter"/>
</dbReference>
<protein>
    <recommendedName>
        <fullName evidence="5">SEP-domain-containing protein</fullName>
    </recommendedName>
</protein>
<dbReference type="GeneID" id="18819922"/>
<sequence>MSGEDQADAGGRTLGGGNSEPLPSAWVRPAAAPRVGRIGDWGSSSSSSRGPSGRGIATLSDVSASRPGGGVARLPPSAADDDDDDDDEDEDKRQTFFAGGERSGLSVENPNRRDNIPGGNVVRDIIRRATEASQQQQQQQHQEGAARSSAFTGGGHTLGSDEVESSYIPDPDATPPDVDTVTRHVTFWRDGFTIEDGELLRYDDPANEELLELIESGRAPPHLLNVAIGQLVNLHIDKRLTEVYTPTKRQHQAFTGSGHRLGSPAPAVTSRTRDEAMPGSFPSGGAAPSGNSNAGASSERGSITTRFEVDQTQPTTSVQIRLADGTRMVCRMNLTHTVGNLRDFINASRPENMSRAYTIGTTFPNRVLEDDSQNIQAAGLVNSVIVQRWA</sequence>
<dbReference type="GO" id="GO:0007030">
    <property type="term" value="P:Golgi organization"/>
    <property type="evidence" value="ECO:0007669"/>
    <property type="project" value="TreeGrafter"/>
</dbReference>
<feature type="domain" description="UBX" evidence="2">
    <location>
        <begin position="311"/>
        <end position="388"/>
    </location>
</feature>
<dbReference type="Proteomes" id="UP000008064">
    <property type="component" value="Unassembled WGS sequence"/>
</dbReference>
<feature type="compositionally biased region" description="Low complexity" evidence="1">
    <location>
        <begin position="36"/>
        <end position="55"/>
    </location>
</feature>
<dbReference type="SMART" id="SM00553">
    <property type="entry name" value="SEP"/>
    <property type="match status" value="1"/>
</dbReference>
<evidence type="ECO:0000313" key="4">
    <source>
        <dbReference type="EMBL" id="EGO22865.1"/>
    </source>
</evidence>
<accession>F8P134</accession>
<dbReference type="InterPro" id="IPR012989">
    <property type="entry name" value="SEP_domain"/>
</dbReference>
<dbReference type="SUPFAM" id="SSF54236">
    <property type="entry name" value="Ubiquitin-like"/>
    <property type="match status" value="1"/>
</dbReference>
<dbReference type="Gene3D" id="3.10.20.90">
    <property type="entry name" value="Phosphatidylinositol 3-kinase Catalytic Subunit, Chain A, domain 1"/>
    <property type="match status" value="1"/>
</dbReference>
<feature type="region of interest" description="Disordered" evidence="1">
    <location>
        <begin position="1"/>
        <end position="178"/>
    </location>
</feature>
<dbReference type="GO" id="GO:0000045">
    <property type="term" value="P:autophagosome assembly"/>
    <property type="evidence" value="ECO:0007669"/>
    <property type="project" value="TreeGrafter"/>
</dbReference>
<dbReference type="FunFam" id="3.30.420.210:FF:000002">
    <property type="entry name" value="UBX domain-containing protein 1"/>
    <property type="match status" value="1"/>
</dbReference>
<dbReference type="GO" id="GO:0005634">
    <property type="term" value="C:nucleus"/>
    <property type="evidence" value="ECO:0007669"/>
    <property type="project" value="TreeGrafter"/>
</dbReference>
<evidence type="ECO:0008006" key="5">
    <source>
        <dbReference type="Google" id="ProtNLM"/>
    </source>
</evidence>
<dbReference type="AlphaFoldDB" id="F8P134"/>
<feature type="compositionally biased region" description="Low complexity" evidence="1">
    <location>
        <begin position="169"/>
        <end position="178"/>
    </location>
</feature>
<feature type="compositionally biased region" description="Acidic residues" evidence="1">
    <location>
        <begin position="79"/>
        <end position="90"/>
    </location>
</feature>
<dbReference type="GO" id="GO:0043130">
    <property type="term" value="F:ubiquitin binding"/>
    <property type="evidence" value="ECO:0007669"/>
    <property type="project" value="TreeGrafter"/>
</dbReference>
<dbReference type="InterPro" id="IPR001012">
    <property type="entry name" value="UBX_dom"/>
</dbReference>
<dbReference type="PROSITE" id="PS51399">
    <property type="entry name" value="SEP"/>
    <property type="match status" value="1"/>
</dbReference>
<evidence type="ECO:0000259" key="2">
    <source>
        <dbReference type="PROSITE" id="PS50033"/>
    </source>
</evidence>
<dbReference type="PROSITE" id="PS50033">
    <property type="entry name" value="UBX"/>
    <property type="match status" value="1"/>
</dbReference>
<dbReference type="EMBL" id="GL945436">
    <property type="protein sequence ID" value="EGO22865.1"/>
    <property type="molecule type" value="Genomic_DNA"/>
</dbReference>
<feature type="region of interest" description="Disordered" evidence="1">
    <location>
        <begin position="247"/>
        <end position="314"/>
    </location>
</feature>
<organism>
    <name type="scientific">Serpula lacrymans var. lacrymans (strain S7.9)</name>
    <name type="common">Dry rot fungus</name>
    <dbReference type="NCBI Taxonomy" id="578457"/>
    <lineage>
        <taxon>Eukaryota</taxon>
        <taxon>Fungi</taxon>
        <taxon>Dikarya</taxon>
        <taxon>Basidiomycota</taxon>
        <taxon>Agaricomycotina</taxon>
        <taxon>Agaricomycetes</taxon>
        <taxon>Agaricomycetidae</taxon>
        <taxon>Boletales</taxon>
        <taxon>Coniophorineae</taxon>
        <taxon>Serpulaceae</taxon>
        <taxon>Serpula</taxon>
    </lineage>
</organism>
<dbReference type="PANTHER" id="PTHR23333">
    <property type="entry name" value="UBX DOMAIN CONTAINING PROTEIN"/>
    <property type="match status" value="1"/>
</dbReference>
<feature type="compositionally biased region" description="Low complexity" evidence="1">
    <location>
        <begin position="277"/>
        <end position="298"/>
    </location>
</feature>
<reference evidence="4" key="1">
    <citation type="submission" date="2011-04" db="EMBL/GenBank/DDBJ databases">
        <title>Evolution of plant cell wall degrading machinery underlies the functional diversity of forest fungi.</title>
        <authorList>
            <consortium name="US DOE Joint Genome Institute (JGI-PGF)"/>
            <person name="Eastwood D.C."/>
            <person name="Floudas D."/>
            <person name="Binder M."/>
            <person name="Majcherczyk A."/>
            <person name="Schneider P."/>
            <person name="Aerts A."/>
            <person name="Asiegbu F.O."/>
            <person name="Baker S.E."/>
            <person name="Barry K."/>
            <person name="Bendiksby M."/>
            <person name="Blumentritt M."/>
            <person name="Coutinho P.M."/>
            <person name="Cullen D."/>
            <person name="Cullen D."/>
            <person name="Gathman A."/>
            <person name="Goodell B."/>
            <person name="Henrissat B."/>
            <person name="Ihrmark K."/>
            <person name="Kauserud H."/>
            <person name="Kohler A."/>
            <person name="LaButti K."/>
            <person name="Lapidus A."/>
            <person name="Lavin J.L."/>
            <person name="Lee Y.-H."/>
            <person name="Lindquist E."/>
            <person name="Lilly W."/>
            <person name="Lucas S."/>
            <person name="Morin E."/>
            <person name="Murat C."/>
            <person name="Oguiza J.A."/>
            <person name="Park J."/>
            <person name="Pisabarro A.G."/>
            <person name="Riley R."/>
            <person name="Rosling A."/>
            <person name="Salamov A."/>
            <person name="Schmidt O."/>
            <person name="Schmutz J."/>
            <person name="Skrede I."/>
            <person name="Stenlid J."/>
            <person name="Wiebenga A."/>
            <person name="Xie X."/>
            <person name="Kues U."/>
            <person name="Hibbett D.S."/>
            <person name="Hoffmeister D."/>
            <person name="Hogberg N."/>
            <person name="Martin F."/>
            <person name="Grigoriev I.V."/>
            <person name="Watkinson S.C."/>
        </authorList>
    </citation>
    <scope>NUCLEOTIDE SEQUENCE</scope>
    <source>
        <strain evidence="4">S7.9</strain>
    </source>
</reference>
<dbReference type="SUPFAM" id="SSF102848">
    <property type="entry name" value="NSFL1 (p97 ATPase) cofactor p47, SEP domain"/>
    <property type="match status" value="1"/>
</dbReference>
<dbReference type="OrthoDB" id="25887at2759"/>
<gene>
    <name evidence="4" type="ORF">SERLADRAFT_471341</name>
</gene>
<evidence type="ECO:0000259" key="3">
    <source>
        <dbReference type="PROSITE" id="PS51399"/>
    </source>
</evidence>
<dbReference type="KEGG" id="sla:SERLADRAFT_471341"/>
<dbReference type="Pfam" id="PF08059">
    <property type="entry name" value="SEP"/>
    <property type="match status" value="1"/>
</dbReference>
<proteinExistence type="predicted"/>
<dbReference type="PANTHER" id="PTHR23333:SF20">
    <property type="entry name" value="NSFL1 COFACTOR P47"/>
    <property type="match status" value="1"/>
</dbReference>
<dbReference type="SMART" id="SM00166">
    <property type="entry name" value="UBX"/>
    <property type="match status" value="1"/>
</dbReference>
<dbReference type="GO" id="GO:0005829">
    <property type="term" value="C:cytosol"/>
    <property type="evidence" value="ECO:0007669"/>
    <property type="project" value="TreeGrafter"/>
</dbReference>
<dbReference type="InterPro" id="IPR036241">
    <property type="entry name" value="NSFL1C_SEP_dom_sf"/>
</dbReference>
<dbReference type="GO" id="GO:0061025">
    <property type="term" value="P:membrane fusion"/>
    <property type="evidence" value="ECO:0007669"/>
    <property type="project" value="TreeGrafter"/>
</dbReference>
<dbReference type="Gene3D" id="3.30.420.210">
    <property type="entry name" value="SEP domain"/>
    <property type="match status" value="1"/>
</dbReference>
<feature type="compositionally biased region" description="Polar residues" evidence="1">
    <location>
        <begin position="299"/>
        <end position="314"/>
    </location>
</feature>
<dbReference type="RefSeq" id="XP_007320105.1">
    <property type="nucleotide sequence ID" value="XM_007320043.1"/>
</dbReference>
<name>F8P134_SERL9</name>
<dbReference type="HOGENOM" id="CLU_029402_4_1_1"/>